<evidence type="ECO:0008006" key="3">
    <source>
        <dbReference type="Google" id="ProtNLM"/>
    </source>
</evidence>
<dbReference type="EMBL" id="JAATIQ010000146">
    <property type="protein sequence ID" value="KAF4377318.1"/>
    <property type="molecule type" value="Genomic_DNA"/>
</dbReference>
<protein>
    <recommendedName>
        <fullName evidence="3">Reverse transcriptase zinc-binding domain-containing protein</fullName>
    </recommendedName>
</protein>
<dbReference type="AlphaFoldDB" id="A0A7J6G390"/>
<keyword evidence="2" id="KW-1185">Reference proteome</keyword>
<evidence type="ECO:0000313" key="1">
    <source>
        <dbReference type="EMBL" id="KAF4377318.1"/>
    </source>
</evidence>
<accession>A0A7J6G390</accession>
<reference evidence="1 2" key="1">
    <citation type="journal article" date="2020" name="bioRxiv">
        <title>Sequence and annotation of 42 cannabis genomes reveals extensive copy number variation in cannabinoid synthesis and pathogen resistance genes.</title>
        <authorList>
            <person name="Mckernan K.J."/>
            <person name="Helbert Y."/>
            <person name="Kane L.T."/>
            <person name="Ebling H."/>
            <person name="Zhang L."/>
            <person name="Liu B."/>
            <person name="Eaton Z."/>
            <person name="Mclaughlin S."/>
            <person name="Kingan S."/>
            <person name="Baybayan P."/>
            <person name="Concepcion G."/>
            <person name="Jordan M."/>
            <person name="Riva A."/>
            <person name="Barbazuk W."/>
            <person name="Harkins T."/>
        </authorList>
    </citation>
    <scope>NUCLEOTIDE SEQUENCE [LARGE SCALE GENOMIC DNA]</scope>
    <source>
        <strain evidence="2">cv. Jamaican Lion 4</strain>
        <tissue evidence="1">Leaf</tissue>
    </source>
</reference>
<gene>
    <name evidence="1" type="ORF">G4B88_011153</name>
</gene>
<comment type="caution">
    <text evidence="1">The sequence shown here is derived from an EMBL/GenBank/DDBJ whole genome shotgun (WGS) entry which is preliminary data.</text>
</comment>
<sequence>MRTLSSGGLSRDNHIILSIPLSSSMCEDVWYWKKKASGFYSVKSSYQYLQYLRGDLNVQLEYDLWKQLWKLKVPSKVIYFAWCALSRCLTTRTQSR</sequence>
<organism evidence="1 2">
    <name type="scientific">Cannabis sativa</name>
    <name type="common">Hemp</name>
    <name type="synonym">Marijuana</name>
    <dbReference type="NCBI Taxonomy" id="3483"/>
    <lineage>
        <taxon>Eukaryota</taxon>
        <taxon>Viridiplantae</taxon>
        <taxon>Streptophyta</taxon>
        <taxon>Embryophyta</taxon>
        <taxon>Tracheophyta</taxon>
        <taxon>Spermatophyta</taxon>
        <taxon>Magnoliopsida</taxon>
        <taxon>eudicotyledons</taxon>
        <taxon>Gunneridae</taxon>
        <taxon>Pentapetalae</taxon>
        <taxon>rosids</taxon>
        <taxon>fabids</taxon>
        <taxon>Rosales</taxon>
        <taxon>Cannabaceae</taxon>
        <taxon>Cannabis</taxon>
    </lineage>
</organism>
<proteinExistence type="predicted"/>
<name>A0A7J6G390_CANSA</name>
<evidence type="ECO:0000313" key="2">
    <source>
        <dbReference type="Proteomes" id="UP000583929"/>
    </source>
</evidence>
<dbReference type="Proteomes" id="UP000583929">
    <property type="component" value="Unassembled WGS sequence"/>
</dbReference>